<feature type="transmembrane region" description="Helical" evidence="1">
    <location>
        <begin position="961"/>
        <end position="985"/>
    </location>
</feature>
<dbReference type="RefSeq" id="WP_096330230.1">
    <property type="nucleotide sequence ID" value="NZ_FOMX01000004.1"/>
</dbReference>
<dbReference type="PRINTS" id="PR00702">
    <property type="entry name" value="ACRIFLAVINRP"/>
</dbReference>
<dbReference type="Pfam" id="PF00873">
    <property type="entry name" value="ACR_tran"/>
    <property type="match status" value="2"/>
</dbReference>
<evidence type="ECO:0000313" key="3">
    <source>
        <dbReference type="Proteomes" id="UP000199400"/>
    </source>
</evidence>
<reference evidence="3" key="1">
    <citation type="submission" date="2016-10" db="EMBL/GenBank/DDBJ databases">
        <authorList>
            <person name="Varghese N."/>
            <person name="Submissions S."/>
        </authorList>
    </citation>
    <scope>NUCLEOTIDE SEQUENCE [LARGE SCALE GENOMIC DNA]</scope>
    <source>
        <strain evidence="3">ATCC 25963</strain>
    </source>
</reference>
<dbReference type="InterPro" id="IPR027463">
    <property type="entry name" value="AcrB_DN_DC_subdom"/>
</dbReference>
<keyword evidence="1" id="KW-1133">Transmembrane helix</keyword>
<dbReference type="GO" id="GO:0042910">
    <property type="term" value="F:xenobiotic transmembrane transporter activity"/>
    <property type="evidence" value="ECO:0007669"/>
    <property type="project" value="TreeGrafter"/>
</dbReference>
<dbReference type="SUPFAM" id="SSF82714">
    <property type="entry name" value="Multidrug efflux transporter AcrB TolC docking domain, DN and DC subdomains"/>
    <property type="match status" value="2"/>
</dbReference>
<dbReference type="AlphaFoldDB" id="A0A1I1V0T6"/>
<feature type="transmembrane region" description="Helical" evidence="1">
    <location>
        <begin position="1020"/>
        <end position="1041"/>
    </location>
</feature>
<keyword evidence="1" id="KW-0472">Membrane</keyword>
<dbReference type="Gene3D" id="1.20.1640.10">
    <property type="entry name" value="Multidrug efflux transporter AcrB transmembrane domain"/>
    <property type="match status" value="2"/>
</dbReference>
<keyword evidence="3" id="KW-1185">Reference proteome</keyword>
<dbReference type="STRING" id="54.SAMN02745121_01471"/>
<proteinExistence type="predicted"/>
<dbReference type="SUPFAM" id="SSF82866">
    <property type="entry name" value="Multidrug efflux transporter AcrB transmembrane domain"/>
    <property type="match status" value="2"/>
</dbReference>
<feature type="transmembrane region" description="Helical" evidence="1">
    <location>
        <begin position="345"/>
        <end position="362"/>
    </location>
</feature>
<dbReference type="Gene3D" id="3.30.70.1430">
    <property type="entry name" value="Multidrug efflux transporter AcrB pore domain"/>
    <property type="match status" value="2"/>
</dbReference>
<protein>
    <submittedName>
        <fullName evidence="2">Cu(I)/Ag(I) efflux system membrane protein CusA/SilA</fullName>
    </submittedName>
</protein>
<dbReference type="Gene3D" id="3.30.70.1440">
    <property type="entry name" value="Multidrug efflux transporter AcrB pore domain"/>
    <property type="match status" value="1"/>
</dbReference>
<keyword evidence="1" id="KW-0812">Transmembrane</keyword>
<evidence type="ECO:0000256" key="1">
    <source>
        <dbReference type="SAM" id="Phobius"/>
    </source>
</evidence>
<dbReference type="EMBL" id="FOMX01000004">
    <property type="protein sequence ID" value="SFD76692.1"/>
    <property type="molecule type" value="Genomic_DNA"/>
</dbReference>
<feature type="transmembrane region" description="Helical" evidence="1">
    <location>
        <begin position="1047"/>
        <end position="1073"/>
    </location>
</feature>
<evidence type="ECO:0000313" key="2">
    <source>
        <dbReference type="EMBL" id="SFD76692.1"/>
    </source>
</evidence>
<feature type="transmembrane region" description="Helical" evidence="1">
    <location>
        <begin position="935"/>
        <end position="955"/>
    </location>
</feature>
<feature type="transmembrane region" description="Helical" evidence="1">
    <location>
        <begin position="911"/>
        <end position="928"/>
    </location>
</feature>
<dbReference type="PANTHER" id="PTHR32063">
    <property type="match status" value="1"/>
</dbReference>
<name>A0A1I1V0T6_9BACT</name>
<organism evidence="2 3">
    <name type="scientific">Nannocystis exedens</name>
    <dbReference type="NCBI Taxonomy" id="54"/>
    <lineage>
        <taxon>Bacteria</taxon>
        <taxon>Pseudomonadati</taxon>
        <taxon>Myxococcota</taxon>
        <taxon>Polyangia</taxon>
        <taxon>Nannocystales</taxon>
        <taxon>Nannocystaceae</taxon>
        <taxon>Nannocystis</taxon>
    </lineage>
</organism>
<dbReference type="Proteomes" id="UP000199400">
    <property type="component" value="Unassembled WGS sequence"/>
</dbReference>
<feature type="transmembrane region" description="Helical" evidence="1">
    <location>
        <begin position="368"/>
        <end position="390"/>
    </location>
</feature>
<sequence length="1096" mass="119949">MISAIGKLIDACAHHRGLVIMAYVVLGWLALRALEKVPLDAVPDLSDPQVIVFTEWRGRSPTLVEDQVTYPLTASLLAAPGVEAVRGYSMFGMSFVHVLFAEDVDVYWARSRVQEYLAGIGPRLPEGATVTLGPDATGIGWVFEYALVDRTGQHDLAELRAIQDFELRYALESVQGVAQVASVGGYERQFQVQLDPQRLRAHGLTVGDVADAVRRTSGESSGRILELGGREAFVRGRGYLHDLAGLESAVLKASPELGAPLRLGDVAEVRFGPDIRRGLAELDGQGEVVGAIVVARYGVNARDVIERVKARLDEVAAGLPPGVEVVTTYDRSGLIDRAIDTLKHALVEEGIVVALVILIFLLHVRSALLPIVGLPLAVLLAFLPMAWLGIPATIMSLGGIAIAIGATVDAEIVMVEACHKRLEHAPKDMSEEQRRNLLAEAAREVTPAIFFSLLIIAVAFIPVFGLEGQAGRLFKPLAYTKTFVMLAAALLSVTLAPALRDLLVRGKIYSEERHPISRAIRAVYEPFVYVALRKPRTTLAIGVFAVLSAIPVFMRLGSEFMPALNEGDILYMPTTFPGLSIEEAKRQLARQDARLAEFPEVERVFGKVGRAETATDPAPLSMVETVVMLRPPEEWPTVTRERWWSGWAPSFLRGPLTRLWPEETPETWDELVAKLSAAVQMPGWTQAFTMPIRARVDMLTTGVRTPVGVKVFGRDLPAIEAAGARIEAVLRDVPGTRSILYERSLGGVYVDIVPRRDDLARHGLQVADLGEFVDLAIGGEPIAATIDGRRRYTVQLRVAEDLRGDLDRLRELPVAVPGPTSAVTRTVPLSEVADVALAEGPPMLRSEAGLLVGYVYVDIEPWRDLGGYVDDARTRVDAALASGELVLGPGMYLKWTGQYEQMQAMEARMRVLVPLALALVALLLWLQFRDLTEVLIVLLSIPFALVGSAWLLWLLDYRLSTAVWVGIIALVGLAAQTGVVMIVYIDQAFFRRLRAGKIRDLDDIIWAHMEGTVLRVRPKLMTVASMMLGLVPLLWATGSGADVMKRIAAPMVGGLVSSAFLTLELIPVVYTYWRYAQLRRSQRTGRPLAEICGLHR</sequence>
<dbReference type="SUPFAM" id="SSF82693">
    <property type="entry name" value="Multidrug efflux transporter AcrB pore domain, PN1, PN2, PC1 and PC2 subdomains"/>
    <property type="match status" value="2"/>
</dbReference>
<gene>
    <name evidence="2" type="ORF">SAMN02745121_01471</name>
</gene>
<dbReference type="GO" id="GO:0005886">
    <property type="term" value="C:plasma membrane"/>
    <property type="evidence" value="ECO:0007669"/>
    <property type="project" value="TreeGrafter"/>
</dbReference>
<dbReference type="OrthoDB" id="9798415at2"/>
<dbReference type="InterPro" id="IPR001036">
    <property type="entry name" value="Acrflvin-R"/>
</dbReference>
<dbReference type="PANTHER" id="PTHR32063:SF19">
    <property type="entry name" value="CATION EFFLUX SYSTEM PROTEIN CUSA"/>
    <property type="match status" value="1"/>
</dbReference>
<feature type="transmembrane region" description="Helical" evidence="1">
    <location>
        <begin position="478"/>
        <end position="499"/>
    </location>
</feature>
<dbReference type="Gene3D" id="3.30.70.1320">
    <property type="entry name" value="Multidrug efflux transporter AcrB pore domain like"/>
    <property type="match status" value="1"/>
</dbReference>
<accession>A0A1I1V0T6</accession>
<feature type="transmembrane region" description="Helical" evidence="1">
    <location>
        <begin position="539"/>
        <end position="557"/>
    </location>
</feature>
<dbReference type="Gene3D" id="3.30.2090.10">
    <property type="entry name" value="Multidrug efflux transporter AcrB TolC docking domain, DN and DC subdomains"/>
    <property type="match status" value="2"/>
</dbReference>
<feature type="transmembrane region" description="Helical" evidence="1">
    <location>
        <begin position="445"/>
        <end position="466"/>
    </location>
</feature>